<sequence>MDALTIRALTKATGFSNGAIYRTFGSRGGLIGRMWIRAECRFMALLKSLVAQAQDPFDAVLAAAEASIHYPERYPQSAAVLFTVRREEALTKPISPEASEQLCALDHELAQIISRLTMDLWKRTDAAAVDLVSACILDLPKWIALRSTRYAKPIVREYLRAAVRAVLEVGPPPLTQEWAVKPAGDMYCVLV</sequence>
<gene>
    <name evidence="3" type="ORF">B8W66_15370</name>
</gene>
<organism evidence="3 4">
    <name type="scientific">Mycobacterium decipiens</name>
    <dbReference type="NCBI Taxonomy" id="1430326"/>
    <lineage>
        <taxon>Bacteria</taxon>
        <taxon>Bacillati</taxon>
        <taxon>Actinomycetota</taxon>
        <taxon>Actinomycetes</taxon>
        <taxon>Mycobacteriales</taxon>
        <taxon>Mycobacteriaceae</taxon>
        <taxon>Mycobacterium</taxon>
    </lineage>
</organism>
<comment type="caution">
    <text evidence="3">The sequence shown here is derived from an EMBL/GenBank/DDBJ whole genome shotgun (WGS) entry which is preliminary data.</text>
</comment>
<dbReference type="Pfam" id="PF00440">
    <property type="entry name" value="TetR_N"/>
    <property type="match status" value="1"/>
</dbReference>
<evidence type="ECO:0000313" key="4">
    <source>
        <dbReference type="Proteomes" id="UP000193247"/>
    </source>
</evidence>
<dbReference type="Proteomes" id="UP000193247">
    <property type="component" value="Unassembled WGS sequence"/>
</dbReference>
<dbReference type="Gene3D" id="1.10.357.10">
    <property type="entry name" value="Tetracycline Repressor, domain 2"/>
    <property type="match status" value="1"/>
</dbReference>
<reference evidence="3 4" key="1">
    <citation type="submission" date="2017-04" db="EMBL/GenBank/DDBJ databases">
        <title>The new phylogeny of genus Mycobacterium.</title>
        <authorList>
            <person name="Tortoli E."/>
            <person name="Trovato A."/>
            <person name="Cirillo D.M."/>
        </authorList>
    </citation>
    <scope>NUCLEOTIDE SEQUENCE [LARGE SCALE GENOMIC DNA]</scope>
    <source>
        <strain evidence="3 4">TBL 1200985</strain>
    </source>
</reference>
<dbReference type="GO" id="GO:0003677">
    <property type="term" value="F:DNA binding"/>
    <property type="evidence" value="ECO:0007669"/>
    <property type="project" value="UniProtKB-KW"/>
</dbReference>
<keyword evidence="1" id="KW-0238">DNA-binding</keyword>
<name>A0A1X2LST0_9MYCO</name>
<proteinExistence type="predicted"/>
<evidence type="ECO:0000256" key="1">
    <source>
        <dbReference type="ARBA" id="ARBA00023125"/>
    </source>
</evidence>
<accession>A0A1X2LST0</accession>
<evidence type="ECO:0000259" key="2">
    <source>
        <dbReference type="Pfam" id="PF00440"/>
    </source>
</evidence>
<keyword evidence="4" id="KW-1185">Reference proteome</keyword>
<feature type="domain" description="HTH tetR-type" evidence="2">
    <location>
        <begin position="1"/>
        <end position="32"/>
    </location>
</feature>
<dbReference type="SUPFAM" id="SSF46689">
    <property type="entry name" value="Homeodomain-like"/>
    <property type="match status" value="1"/>
</dbReference>
<dbReference type="InterPro" id="IPR009057">
    <property type="entry name" value="Homeodomain-like_sf"/>
</dbReference>
<dbReference type="EMBL" id="NCXP01000019">
    <property type="protein sequence ID" value="OSC39874.1"/>
    <property type="molecule type" value="Genomic_DNA"/>
</dbReference>
<evidence type="ECO:0000313" key="3">
    <source>
        <dbReference type="EMBL" id="OSC39874.1"/>
    </source>
</evidence>
<dbReference type="STRING" id="1430326.B8W66_15370"/>
<dbReference type="AlphaFoldDB" id="A0A1X2LST0"/>
<dbReference type="OrthoDB" id="4377220at2"/>
<protein>
    <recommendedName>
        <fullName evidence="2">HTH tetR-type domain-containing protein</fullName>
    </recommendedName>
</protein>
<dbReference type="InterPro" id="IPR001647">
    <property type="entry name" value="HTH_TetR"/>
</dbReference>